<feature type="binding site" evidence="14">
    <location>
        <position position="37"/>
    </location>
    <ligand>
        <name>(2R)-3-phosphoglycerate</name>
        <dbReference type="ChEBI" id="CHEBI:58272"/>
    </ligand>
</feature>
<protein>
    <recommendedName>
        <fullName evidence="6 13">Phosphoglycerate kinase</fullName>
        <ecNumber evidence="5 13">2.7.2.3</ecNumber>
    </recommendedName>
</protein>
<evidence type="ECO:0000256" key="2">
    <source>
        <dbReference type="ARBA" id="ARBA00004838"/>
    </source>
</evidence>
<dbReference type="GO" id="GO:0043531">
    <property type="term" value="F:ADP binding"/>
    <property type="evidence" value="ECO:0007669"/>
    <property type="project" value="TreeGrafter"/>
</dbReference>
<accession>A0A7C4ATG2</accession>
<evidence type="ECO:0000256" key="9">
    <source>
        <dbReference type="ARBA" id="ARBA00022741"/>
    </source>
</evidence>
<comment type="similarity">
    <text evidence="3 13 16">Belongs to the phosphoglycerate kinase family.</text>
</comment>
<evidence type="ECO:0000256" key="8">
    <source>
        <dbReference type="ARBA" id="ARBA00022679"/>
    </source>
</evidence>
<dbReference type="GO" id="GO:0006096">
    <property type="term" value="P:glycolytic process"/>
    <property type="evidence" value="ECO:0007669"/>
    <property type="project" value="UniProtKB-UniRule"/>
</dbReference>
<dbReference type="PROSITE" id="PS00111">
    <property type="entry name" value="PGLYCERATE_KINASE"/>
    <property type="match status" value="1"/>
</dbReference>
<evidence type="ECO:0000256" key="11">
    <source>
        <dbReference type="ARBA" id="ARBA00022840"/>
    </source>
</evidence>
<dbReference type="PANTHER" id="PTHR11406">
    <property type="entry name" value="PHOSPHOGLYCERATE KINASE"/>
    <property type="match status" value="1"/>
</dbReference>
<keyword evidence="8 13" id="KW-0808">Transferase</keyword>
<comment type="catalytic activity">
    <reaction evidence="1 13 16">
        <text>(2R)-3-phosphoglycerate + ATP = (2R)-3-phospho-glyceroyl phosphate + ADP</text>
        <dbReference type="Rhea" id="RHEA:14801"/>
        <dbReference type="ChEBI" id="CHEBI:30616"/>
        <dbReference type="ChEBI" id="CHEBI:57604"/>
        <dbReference type="ChEBI" id="CHEBI:58272"/>
        <dbReference type="ChEBI" id="CHEBI:456216"/>
        <dbReference type="EC" id="2.7.2.3"/>
    </reaction>
</comment>
<organism evidence="17">
    <name type="scientific">Desulfomonile tiedjei</name>
    <dbReference type="NCBI Taxonomy" id="2358"/>
    <lineage>
        <taxon>Bacteria</taxon>
        <taxon>Pseudomonadati</taxon>
        <taxon>Thermodesulfobacteriota</taxon>
        <taxon>Desulfomonilia</taxon>
        <taxon>Desulfomonilales</taxon>
        <taxon>Desulfomonilaceae</taxon>
        <taxon>Desulfomonile</taxon>
    </lineage>
</organism>
<evidence type="ECO:0000256" key="14">
    <source>
        <dbReference type="PIRSR" id="PIRSR000724-1"/>
    </source>
</evidence>
<dbReference type="InterPro" id="IPR015824">
    <property type="entry name" value="Phosphoglycerate_kinase_N"/>
</dbReference>
<dbReference type="Pfam" id="PF00162">
    <property type="entry name" value="PGK"/>
    <property type="match status" value="1"/>
</dbReference>
<dbReference type="GO" id="GO:0005829">
    <property type="term" value="C:cytosol"/>
    <property type="evidence" value="ECO:0007669"/>
    <property type="project" value="TreeGrafter"/>
</dbReference>
<feature type="binding site" evidence="13">
    <location>
        <position position="119"/>
    </location>
    <ligand>
        <name>substrate</name>
    </ligand>
</feature>
<dbReference type="InterPro" id="IPR015911">
    <property type="entry name" value="Phosphoglycerate_kinase_CS"/>
</dbReference>
<evidence type="ECO:0000256" key="1">
    <source>
        <dbReference type="ARBA" id="ARBA00000642"/>
    </source>
</evidence>
<dbReference type="Gene3D" id="3.40.50.1260">
    <property type="entry name" value="Phosphoglycerate kinase, N-terminal domain"/>
    <property type="match status" value="2"/>
</dbReference>
<dbReference type="PIRSF" id="PIRSF000724">
    <property type="entry name" value="Pgk"/>
    <property type="match status" value="1"/>
</dbReference>
<feature type="binding site" evidence="13">
    <location>
        <position position="37"/>
    </location>
    <ligand>
        <name>substrate</name>
    </ligand>
</feature>
<comment type="subcellular location">
    <subcellularLocation>
        <location evidence="13">Cytoplasm</location>
    </subcellularLocation>
</comment>
<dbReference type="GO" id="GO:0005524">
    <property type="term" value="F:ATP binding"/>
    <property type="evidence" value="ECO:0007669"/>
    <property type="project" value="UniProtKB-KW"/>
</dbReference>
<keyword evidence="11 13" id="KW-0067">ATP-binding</keyword>
<keyword evidence="12 13" id="KW-0324">Glycolysis</keyword>
<evidence type="ECO:0000256" key="12">
    <source>
        <dbReference type="ARBA" id="ARBA00023152"/>
    </source>
</evidence>
<reference evidence="17" key="1">
    <citation type="journal article" date="2020" name="mSystems">
        <title>Genome- and Community-Level Interaction Insights into Carbon Utilization and Element Cycling Functions of Hydrothermarchaeota in Hydrothermal Sediment.</title>
        <authorList>
            <person name="Zhou Z."/>
            <person name="Liu Y."/>
            <person name="Xu W."/>
            <person name="Pan J."/>
            <person name="Luo Z.H."/>
            <person name="Li M."/>
        </authorList>
    </citation>
    <scope>NUCLEOTIDE SEQUENCE [LARGE SCALE GENOMIC DNA]</scope>
    <source>
        <strain evidence="17">SpSt-769</strain>
    </source>
</reference>
<feature type="binding site" evidence="13">
    <location>
        <position position="152"/>
    </location>
    <ligand>
        <name>substrate</name>
    </ligand>
</feature>
<dbReference type="SUPFAM" id="SSF53748">
    <property type="entry name" value="Phosphoglycerate kinase"/>
    <property type="match status" value="1"/>
</dbReference>
<dbReference type="HAMAP" id="MF_00145">
    <property type="entry name" value="Phosphoglyc_kinase"/>
    <property type="match status" value="1"/>
</dbReference>
<evidence type="ECO:0000256" key="6">
    <source>
        <dbReference type="ARBA" id="ARBA00016471"/>
    </source>
</evidence>
<proteinExistence type="inferred from homology"/>
<keyword evidence="7 13" id="KW-0963">Cytoplasm</keyword>
<dbReference type="FunFam" id="3.40.50.1260:FF:000031">
    <property type="entry name" value="Phosphoglycerate kinase 1"/>
    <property type="match status" value="1"/>
</dbReference>
<feature type="binding site" evidence="13 15">
    <location>
        <position position="325"/>
    </location>
    <ligand>
        <name>ATP</name>
        <dbReference type="ChEBI" id="CHEBI:30616"/>
    </ligand>
</feature>
<dbReference type="AlphaFoldDB" id="A0A7C4ATG2"/>
<evidence type="ECO:0000256" key="15">
    <source>
        <dbReference type="PIRSR" id="PIRSR000724-2"/>
    </source>
</evidence>
<evidence type="ECO:0000256" key="7">
    <source>
        <dbReference type="ARBA" id="ARBA00022490"/>
    </source>
</evidence>
<comment type="pathway">
    <text evidence="2 13">Carbohydrate degradation; glycolysis; pyruvate from D-glyceraldehyde 3-phosphate: step 2/5.</text>
</comment>
<dbReference type="GO" id="GO:0006094">
    <property type="term" value="P:gluconeogenesis"/>
    <property type="evidence" value="ECO:0007669"/>
    <property type="project" value="TreeGrafter"/>
</dbReference>
<feature type="binding site" evidence="13 14">
    <location>
        <begin position="21"/>
        <end position="23"/>
    </location>
    <ligand>
        <name>substrate</name>
    </ligand>
</feature>
<evidence type="ECO:0000256" key="3">
    <source>
        <dbReference type="ARBA" id="ARBA00008982"/>
    </source>
</evidence>
<feature type="binding site" evidence="13 15">
    <location>
        <position position="203"/>
    </location>
    <ligand>
        <name>ATP</name>
        <dbReference type="ChEBI" id="CHEBI:30616"/>
    </ligand>
</feature>
<keyword evidence="9 13" id="KW-0547">Nucleotide-binding</keyword>
<keyword evidence="10 13" id="KW-0418">Kinase</keyword>
<dbReference type="InterPro" id="IPR001576">
    <property type="entry name" value="Phosphoglycerate_kinase"/>
</dbReference>
<dbReference type="PANTHER" id="PTHR11406:SF23">
    <property type="entry name" value="PHOSPHOGLYCERATE KINASE 1, CHLOROPLASTIC-RELATED"/>
    <property type="match status" value="1"/>
</dbReference>
<name>A0A7C4ATG2_9BACT</name>
<evidence type="ECO:0000256" key="16">
    <source>
        <dbReference type="RuleBase" id="RU000532"/>
    </source>
</evidence>
<evidence type="ECO:0000256" key="10">
    <source>
        <dbReference type="ARBA" id="ARBA00022777"/>
    </source>
</evidence>
<sequence>MAIKGIKELAIKGARVFCRFDFNVPMNADGTIGDDTRLRRALPTLKYIMQEGGRCIAASHLGRPKGEKRPELSLRPVAGRLTALLGKEVAFVPDCVGDAVAQAVGRMSDGDVLLLENLRFYAGETKNDPGFASQLAATAEVYVNDAFGTAHRAHASTVGVPKLLTRKAAGLLMKEELDNLGRALQNPARPVLAIFGGAKVSDKLGILQNFLRSVDVMIIAGGMANTFLAAQGLRVGKSRVEDDMFDTARQILADASSTGCKIVLPEDVVAAADMEGQGEGRILSVSEIPEELMALDIGPKTIQRFVDVVRTAATIIWNGPMGVFETAQFARGTMEVAQAVAQSSAFSLVGGGDTIRAVRQAGVEDRISYISTGGGAFMEFLEGKTLPGVEALES</sequence>
<dbReference type="FunFam" id="3.40.50.1260:FF:000006">
    <property type="entry name" value="Phosphoglycerate kinase"/>
    <property type="match status" value="1"/>
</dbReference>
<dbReference type="GO" id="GO:0004618">
    <property type="term" value="F:phosphoglycerate kinase activity"/>
    <property type="evidence" value="ECO:0007669"/>
    <property type="project" value="UniProtKB-UniRule"/>
</dbReference>
<dbReference type="UniPathway" id="UPA00109">
    <property type="reaction ID" value="UER00185"/>
</dbReference>
<dbReference type="EMBL" id="DTGT01000434">
    <property type="protein sequence ID" value="HGH62261.1"/>
    <property type="molecule type" value="Genomic_DNA"/>
</dbReference>
<dbReference type="EC" id="2.7.2.3" evidence="5 13"/>
<dbReference type="CDD" id="cd00318">
    <property type="entry name" value="Phosphoglycerate_kinase"/>
    <property type="match status" value="1"/>
</dbReference>
<feature type="binding site" evidence="14">
    <location>
        <position position="152"/>
    </location>
    <ligand>
        <name>(2R)-3-phosphoglycerate</name>
        <dbReference type="ChEBI" id="CHEBI:58272"/>
    </ligand>
</feature>
<comment type="caution">
    <text evidence="13">Lacks conserved residue(s) required for the propagation of feature annotation.</text>
</comment>
<evidence type="ECO:0000256" key="4">
    <source>
        <dbReference type="ARBA" id="ARBA00011245"/>
    </source>
</evidence>
<feature type="binding site" evidence="14">
    <location>
        <position position="119"/>
    </location>
    <ligand>
        <name>(2R)-3-phosphoglycerate</name>
        <dbReference type="ChEBI" id="CHEBI:58272"/>
    </ligand>
</feature>
<dbReference type="InterPro" id="IPR036043">
    <property type="entry name" value="Phosphoglycerate_kinase_sf"/>
</dbReference>
<comment type="caution">
    <text evidence="17">The sequence shown here is derived from an EMBL/GenBank/DDBJ whole genome shotgun (WGS) entry which is preliminary data.</text>
</comment>
<feature type="binding site" evidence="13 15">
    <location>
        <begin position="351"/>
        <end position="354"/>
    </location>
    <ligand>
        <name>ATP</name>
        <dbReference type="ChEBI" id="CHEBI:30616"/>
    </ligand>
</feature>
<feature type="binding site" evidence="13 14">
    <location>
        <begin position="60"/>
        <end position="63"/>
    </location>
    <ligand>
        <name>substrate</name>
    </ligand>
</feature>
<gene>
    <name evidence="13" type="primary">pgk</name>
    <name evidence="17" type="ORF">ENV54_13305</name>
</gene>
<evidence type="ECO:0000256" key="13">
    <source>
        <dbReference type="HAMAP-Rule" id="MF_00145"/>
    </source>
</evidence>
<dbReference type="PRINTS" id="PR00477">
    <property type="entry name" value="PHGLYCKINASE"/>
</dbReference>
<comment type="subunit">
    <text evidence="4 13">Monomer.</text>
</comment>
<evidence type="ECO:0000313" key="17">
    <source>
        <dbReference type="EMBL" id="HGH62261.1"/>
    </source>
</evidence>
<evidence type="ECO:0000256" key="5">
    <source>
        <dbReference type="ARBA" id="ARBA00013061"/>
    </source>
</evidence>